<dbReference type="Proteomes" id="UP000518752">
    <property type="component" value="Unassembled WGS sequence"/>
</dbReference>
<evidence type="ECO:0000256" key="1">
    <source>
        <dbReference type="ARBA" id="ARBA00008383"/>
    </source>
</evidence>
<organism evidence="3 4">
    <name type="scientific">Collybiopsis confluens</name>
    <dbReference type="NCBI Taxonomy" id="2823264"/>
    <lineage>
        <taxon>Eukaryota</taxon>
        <taxon>Fungi</taxon>
        <taxon>Dikarya</taxon>
        <taxon>Basidiomycota</taxon>
        <taxon>Agaricomycotina</taxon>
        <taxon>Agaricomycetes</taxon>
        <taxon>Agaricomycetidae</taxon>
        <taxon>Agaricales</taxon>
        <taxon>Marasmiineae</taxon>
        <taxon>Omphalotaceae</taxon>
        <taxon>Collybiopsis</taxon>
    </lineage>
</organism>
<dbReference type="InterPro" id="IPR023606">
    <property type="entry name" value="CoA-Trfase_III_dom_1_sf"/>
</dbReference>
<evidence type="ECO:0000256" key="2">
    <source>
        <dbReference type="SAM" id="MobiDB-lite"/>
    </source>
</evidence>
<gene>
    <name evidence="3" type="ORF">D9757_008505</name>
</gene>
<protein>
    <recommendedName>
        <fullName evidence="5">Alpha-methylacyl-CoA racemase</fullName>
    </recommendedName>
</protein>
<feature type="compositionally biased region" description="Low complexity" evidence="2">
    <location>
        <begin position="341"/>
        <end position="351"/>
    </location>
</feature>
<reference evidence="3 4" key="1">
    <citation type="journal article" date="2020" name="ISME J.">
        <title>Uncovering the hidden diversity of litter-decomposition mechanisms in mushroom-forming fungi.</title>
        <authorList>
            <person name="Floudas D."/>
            <person name="Bentzer J."/>
            <person name="Ahren D."/>
            <person name="Johansson T."/>
            <person name="Persson P."/>
            <person name="Tunlid A."/>
        </authorList>
    </citation>
    <scope>NUCLEOTIDE SEQUENCE [LARGE SCALE GENOMIC DNA]</scope>
    <source>
        <strain evidence="3 4">CBS 406.79</strain>
    </source>
</reference>
<comment type="caution">
    <text evidence="3">The sequence shown here is derived from an EMBL/GenBank/DDBJ whole genome shotgun (WGS) entry which is preliminary data.</text>
</comment>
<comment type="similarity">
    <text evidence="1">Belongs to the CoA-transferase III family.</text>
</comment>
<dbReference type="OrthoDB" id="16747at2759"/>
<name>A0A8H5LZT3_9AGAR</name>
<dbReference type="PANTHER" id="PTHR48228">
    <property type="entry name" value="SUCCINYL-COA--D-CITRAMALATE COA-TRANSFERASE"/>
    <property type="match status" value="1"/>
</dbReference>
<dbReference type="SUPFAM" id="SSF89796">
    <property type="entry name" value="CoA-transferase family III (CaiB/BaiF)"/>
    <property type="match status" value="1"/>
</dbReference>
<evidence type="ECO:0000313" key="4">
    <source>
        <dbReference type="Proteomes" id="UP000518752"/>
    </source>
</evidence>
<dbReference type="InterPro" id="IPR003673">
    <property type="entry name" value="CoA-Trfase_fam_III"/>
</dbReference>
<dbReference type="EMBL" id="JAACJN010000096">
    <property type="protein sequence ID" value="KAF5375593.1"/>
    <property type="molecule type" value="Genomic_DNA"/>
</dbReference>
<dbReference type="PANTHER" id="PTHR48228:SF5">
    <property type="entry name" value="ALPHA-METHYLACYL-COA RACEMASE"/>
    <property type="match status" value="1"/>
</dbReference>
<dbReference type="Pfam" id="PF02515">
    <property type="entry name" value="CoA_transf_3"/>
    <property type="match status" value="1"/>
</dbReference>
<dbReference type="Gene3D" id="3.40.50.10540">
    <property type="entry name" value="Crotonobetainyl-coa:carnitine coa-transferase, domain 1"/>
    <property type="match status" value="1"/>
</dbReference>
<dbReference type="GO" id="GO:0003824">
    <property type="term" value="F:catalytic activity"/>
    <property type="evidence" value="ECO:0007669"/>
    <property type="project" value="InterPro"/>
</dbReference>
<dbReference type="AlphaFoldDB" id="A0A8H5LZT3"/>
<keyword evidence="4" id="KW-1185">Reference proteome</keyword>
<feature type="region of interest" description="Disordered" evidence="2">
    <location>
        <begin position="324"/>
        <end position="351"/>
    </location>
</feature>
<proteinExistence type="inferred from homology"/>
<evidence type="ECO:0008006" key="5">
    <source>
        <dbReference type="Google" id="ProtNLM"/>
    </source>
</evidence>
<accession>A0A8H5LZT3</accession>
<sequence length="392" mass="42673">MALNGIKVVEFGGQAPVPFAGLVLQDYGATVIRVDKPSSSSSDILSRGKRSVAINPKVPSGLEVLKKLIASSDILIDPFRPGVMERLGLGPEVFLGKTGKPGLNQKLIYARIAGFPRIGPYKDMAGHDINYIALSGALAMLPGPNERPGFPLNLLADFAGGGLICALGILLALFERQSTGSGQVVDIDMVSGARYVSSFPLMHRLYQSTSLFSGKPGTNLLDGGAPFYNVYTCKDGGFMSLGCLEPQFFKTFIEHFVEALPNDSKQRFGWTPDPSVQFDRDQWPKLKQYLEFGFKTRTRNEWEATFMGTDACAIPVLTPEEAKHLEPSGQLYPSPHPKIASQSQQSPSPQSNELLLLTGKHNEEILRELGLTNDECLKLIRDGAMEGVKSKL</sequence>
<dbReference type="InterPro" id="IPR044855">
    <property type="entry name" value="CoA-Trfase_III_dom3_sf"/>
</dbReference>
<dbReference type="Gene3D" id="3.30.1540.10">
    <property type="entry name" value="formyl-coa transferase, domain 3"/>
    <property type="match status" value="1"/>
</dbReference>
<dbReference type="InterPro" id="IPR050509">
    <property type="entry name" value="CoA-transferase_III"/>
</dbReference>
<evidence type="ECO:0000313" key="3">
    <source>
        <dbReference type="EMBL" id="KAF5375593.1"/>
    </source>
</evidence>